<feature type="domain" description="Antitoxin SocA-like Panacea" evidence="1">
    <location>
        <begin position="29"/>
        <end position="132"/>
    </location>
</feature>
<dbReference type="Pfam" id="PF13274">
    <property type="entry name" value="SocA_Panacea"/>
    <property type="match status" value="1"/>
</dbReference>
<organism evidence="2 3">
    <name type="scientific">Methanocalculus taiwanensis</name>
    <dbReference type="NCBI Taxonomy" id="106207"/>
    <lineage>
        <taxon>Archaea</taxon>
        <taxon>Methanobacteriati</taxon>
        <taxon>Methanobacteriota</taxon>
        <taxon>Stenosarchaea group</taxon>
        <taxon>Methanomicrobia</taxon>
        <taxon>Methanomicrobiales</taxon>
        <taxon>Methanocalculaceae</taxon>
        <taxon>Methanocalculus</taxon>
    </lineage>
</organism>
<dbReference type="AlphaFoldDB" id="A0ABD4TGY2"/>
<sequence length="169" mass="19731">MRIKASLKDVIAYILKKYPDCNDLSDARLTKMIYLADWKKAVKSGDTVTDIKWYFDNYGPYVDDIIETANENPSLFTVRNTQNAFGGKKKEIKLNNLRYIANIPDEDAGIIDFVIEKTKDKTFSEFKKLIYNTYPIVFSNQYEYLDLIKLAEDYHRFLKGVKEAKNKIN</sequence>
<dbReference type="Proteomes" id="UP001524383">
    <property type="component" value="Unassembled WGS sequence"/>
</dbReference>
<dbReference type="RefSeq" id="WP_255331679.1">
    <property type="nucleotide sequence ID" value="NZ_VOTZ01000003.1"/>
</dbReference>
<name>A0ABD4TGY2_9EURY</name>
<comment type="caution">
    <text evidence="2">The sequence shown here is derived from an EMBL/GenBank/DDBJ whole genome shotgun (WGS) entry which is preliminary data.</text>
</comment>
<evidence type="ECO:0000313" key="3">
    <source>
        <dbReference type="Proteomes" id="UP001524383"/>
    </source>
</evidence>
<protein>
    <submittedName>
        <fullName evidence="2">DUF4065 domain-containing protein</fullName>
    </submittedName>
</protein>
<reference evidence="2 3" key="1">
    <citation type="submission" date="2019-08" db="EMBL/GenBank/DDBJ databases">
        <authorList>
            <person name="Chen S.-C."/>
            <person name="Lai M.-C."/>
            <person name="You Y.-T."/>
        </authorList>
    </citation>
    <scope>NUCLEOTIDE SEQUENCE [LARGE SCALE GENOMIC DNA]</scope>
    <source>
        <strain evidence="2 3">P2F9704a</strain>
    </source>
</reference>
<gene>
    <name evidence="2" type="ORF">FTO68_01975</name>
</gene>
<dbReference type="EMBL" id="VOTZ01000003">
    <property type="protein sequence ID" value="MCQ1537761.1"/>
    <property type="molecule type" value="Genomic_DNA"/>
</dbReference>
<evidence type="ECO:0000313" key="2">
    <source>
        <dbReference type="EMBL" id="MCQ1537761.1"/>
    </source>
</evidence>
<dbReference type="InterPro" id="IPR025272">
    <property type="entry name" value="SocA_Panacea"/>
</dbReference>
<proteinExistence type="predicted"/>
<keyword evidence="3" id="KW-1185">Reference proteome</keyword>
<evidence type="ECO:0000259" key="1">
    <source>
        <dbReference type="Pfam" id="PF13274"/>
    </source>
</evidence>
<accession>A0ABD4TGY2</accession>